<proteinExistence type="predicted"/>
<sequence>MFYIKNVSSCCKVVESIINKLSEVLSSRDGASFEAAFRSHQLVFIPCRHFLNVMYFCSIFCLIYIT</sequence>
<feature type="transmembrane region" description="Helical" evidence="1">
    <location>
        <begin position="42"/>
        <end position="65"/>
    </location>
</feature>
<evidence type="ECO:0000313" key="2">
    <source>
        <dbReference type="Proteomes" id="UP000887565"/>
    </source>
</evidence>
<reference evidence="3" key="1">
    <citation type="submission" date="2022-11" db="UniProtKB">
        <authorList>
            <consortium name="WormBaseParasite"/>
        </authorList>
    </citation>
    <scope>IDENTIFICATION</scope>
</reference>
<accession>A0A915KTQ9</accession>
<keyword evidence="2" id="KW-1185">Reference proteome</keyword>
<organism evidence="2 3">
    <name type="scientific">Romanomermis culicivorax</name>
    <name type="common">Nematode worm</name>
    <dbReference type="NCBI Taxonomy" id="13658"/>
    <lineage>
        <taxon>Eukaryota</taxon>
        <taxon>Metazoa</taxon>
        <taxon>Ecdysozoa</taxon>
        <taxon>Nematoda</taxon>
        <taxon>Enoplea</taxon>
        <taxon>Dorylaimia</taxon>
        <taxon>Mermithida</taxon>
        <taxon>Mermithoidea</taxon>
        <taxon>Mermithidae</taxon>
        <taxon>Romanomermis</taxon>
    </lineage>
</organism>
<keyword evidence="1" id="KW-0472">Membrane</keyword>
<dbReference type="Proteomes" id="UP000887565">
    <property type="component" value="Unplaced"/>
</dbReference>
<dbReference type="AlphaFoldDB" id="A0A915KTQ9"/>
<evidence type="ECO:0000313" key="3">
    <source>
        <dbReference type="WBParaSite" id="nRc.2.0.1.t40983-RA"/>
    </source>
</evidence>
<name>A0A915KTQ9_ROMCU</name>
<dbReference type="WBParaSite" id="nRc.2.0.1.t40983-RA">
    <property type="protein sequence ID" value="nRc.2.0.1.t40983-RA"/>
    <property type="gene ID" value="nRc.2.0.1.g40983"/>
</dbReference>
<evidence type="ECO:0000256" key="1">
    <source>
        <dbReference type="SAM" id="Phobius"/>
    </source>
</evidence>
<protein>
    <submittedName>
        <fullName evidence="3">Uncharacterized protein</fullName>
    </submittedName>
</protein>
<keyword evidence="1" id="KW-1133">Transmembrane helix</keyword>
<keyword evidence="1" id="KW-0812">Transmembrane</keyword>